<dbReference type="EMBL" id="BAAANL010000001">
    <property type="protein sequence ID" value="GAA1854418.1"/>
    <property type="molecule type" value="Genomic_DNA"/>
</dbReference>
<keyword evidence="2" id="KW-1185">Reference proteome</keyword>
<organism evidence="1 2">
    <name type="scientific">Myceligenerans crystallogenes</name>
    <dbReference type="NCBI Taxonomy" id="316335"/>
    <lineage>
        <taxon>Bacteria</taxon>
        <taxon>Bacillati</taxon>
        <taxon>Actinomycetota</taxon>
        <taxon>Actinomycetes</taxon>
        <taxon>Micrococcales</taxon>
        <taxon>Promicromonosporaceae</taxon>
        <taxon>Myceligenerans</taxon>
    </lineage>
</organism>
<evidence type="ECO:0000313" key="2">
    <source>
        <dbReference type="Proteomes" id="UP001501094"/>
    </source>
</evidence>
<reference evidence="1 2" key="1">
    <citation type="journal article" date="2019" name="Int. J. Syst. Evol. Microbiol.">
        <title>The Global Catalogue of Microorganisms (GCM) 10K type strain sequencing project: providing services to taxonomists for standard genome sequencing and annotation.</title>
        <authorList>
            <consortium name="The Broad Institute Genomics Platform"/>
            <consortium name="The Broad Institute Genome Sequencing Center for Infectious Disease"/>
            <person name="Wu L."/>
            <person name="Ma J."/>
        </authorList>
    </citation>
    <scope>NUCLEOTIDE SEQUENCE [LARGE SCALE GENOMIC DNA]</scope>
    <source>
        <strain evidence="1 2">JCM 14326</strain>
    </source>
</reference>
<evidence type="ECO:0000313" key="1">
    <source>
        <dbReference type="EMBL" id="GAA1854418.1"/>
    </source>
</evidence>
<comment type="caution">
    <text evidence="1">The sequence shown here is derived from an EMBL/GenBank/DDBJ whole genome shotgun (WGS) entry which is preliminary data.</text>
</comment>
<sequence length="491" mass="54574">MIETSNDLPVSGLQDLSNESRMIVAPWSRLIRGIGLGQYVIDFDPAIAGHVRTTFDQLSGKLGGAQPYADFCRQLAEFTLLVADPAHAVNQAEILRSVGPLLDAARAEPNPYFRAMAGSLVMDTFAKLGVDRSLLVDGTLDFPAEVLAVLDEIAPDGIADENRGRHGDYERLSASSTVFLAIGQLGLRERLVTPERNHVVEGLDLLENIPAPYFRGRAGSMFLSVVTLLGYDEYIFDGDRDYMRETLEYMARADEIGIFPAFPQAIPTEWKKAYPLLTMLNAIAMSGRAEYLRTPVDWLAEARTLLDAVPWEDRVHMSQYYVTALHNLGRLGDELPDLDSYMDEVVAVLDLVDPGANFFPSGIAYPYIVELAMLTGRMHLIPAAALERMADALGDLDHGIDRANNAFPVSYVLNVLGEIGRPDLIFQPRERYDGRSAIAWVIDNISEAGEEERLRLYMIPHALLSYALRMRGSEARETELFENFRFGLAAR</sequence>
<gene>
    <name evidence="1" type="ORF">GCM10009751_09020</name>
</gene>
<name>A0ABN2N949_9MICO</name>
<dbReference type="Proteomes" id="UP001501094">
    <property type="component" value="Unassembled WGS sequence"/>
</dbReference>
<accession>A0ABN2N949</accession>
<dbReference type="RefSeq" id="WP_344099921.1">
    <property type="nucleotide sequence ID" value="NZ_BAAANL010000001.1"/>
</dbReference>
<protein>
    <submittedName>
        <fullName evidence="1">Uncharacterized protein</fullName>
    </submittedName>
</protein>
<proteinExistence type="predicted"/>